<dbReference type="InterPro" id="IPR003838">
    <property type="entry name" value="ABC3_permease_C"/>
</dbReference>
<comment type="subcellular location">
    <subcellularLocation>
        <location evidence="1">Cell membrane</location>
        <topology evidence="1">Multi-pass membrane protein</topology>
    </subcellularLocation>
</comment>
<protein>
    <recommendedName>
        <fullName evidence="12">Multidrug ABC transporter substrate-binding protein</fullName>
    </recommendedName>
</protein>
<feature type="domain" description="MacB-like periplasmic core" evidence="9">
    <location>
        <begin position="21"/>
        <end position="244"/>
    </location>
</feature>
<dbReference type="InterPro" id="IPR025857">
    <property type="entry name" value="MacB_PCD"/>
</dbReference>
<accession>A0A1G1YGX1</accession>
<feature type="domain" description="ABC3 transporter permease C-terminal" evidence="8">
    <location>
        <begin position="286"/>
        <end position="404"/>
    </location>
</feature>
<evidence type="ECO:0000313" key="11">
    <source>
        <dbReference type="Proteomes" id="UP000177376"/>
    </source>
</evidence>
<feature type="transmembrane region" description="Helical" evidence="7">
    <location>
        <begin position="21"/>
        <end position="45"/>
    </location>
</feature>
<evidence type="ECO:0000313" key="10">
    <source>
        <dbReference type="EMBL" id="OGY51605.1"/>
    </source>
</evidence>
<dbReference type="InterPro" id="IPR050250">
    <property type="entry name" value="Macrolide_Exporter_MacB"/>
</dbReference>
<dbReference type="PANTHER" id="PTHR30572:SF4">
    <property type="entry name" value="ABC TRANSPORTER PERMEASE YTRF"/>
    <property type="match status" value="1"/>
</dbReference>
<dbReference type="EMBL" id="MHIM01000034">
    <property type="protein sequence ID" value="OGY51605.1"/>
    <property type="molecule type" value="Genomic_DNA"/>
</dbReference>
<comment type="caution">
    <text evidence="10">The sequence shown here is derived from an EMBL/GenBank/DDBJ whole genome shotgun (WGS) entry which is preliminary data.</text>
</comment>
<sequence length="411" mass="44046">MTLLDGLKLAMAVLRTNKVRSFLTSLGIIIGIAAVIIIMSVGAGAQSLIINQLNSVGTNLVGILPGASDANGPPASVLGIVVTTLKYEDALAIKKEIPNASAVSSYNSGVGAISYQNNSVDANFTGVMSDYLNVENTAILLGRFFTAEEEKETVRVAVLGYQTWQDLFNGDNPLGKRIKIKKESFEVIGVMKERGSAAFQNQDDLVLMPVSTAQKIMLGVNYVNYIRVKVNKADALDQVAEDIKFLLRDRHDIRIDGTDDFSVRNTKDAIDALLTITNALKFFLAAIAAISLIVGGVGVMNIMLASVSERIREVGLRKAVGASRSHIMIQFILETMAITLVGGLIGIILGGLVSAVVSLVANYLGYKWDLVVSLNSIWLGTGVAAVIGLIFGLYPARRAAKLDPIEALRYE</sequence>
<dbReference type="Pfam" id="PF02687">
    <property type="entry name" value="FtsX"/>
    <property type="match status" value="1"/>
</dbReference>
<evidence type="ECO:0000256" key="1">
    <source>
        <dbReference type="ARBA" id="ARBA00004651"/>
    </source>
</evidence>
<organism evidence="10 11">
    <name type="scientific">Candidatus Buchananbacteria bacterium RIFCSPLOWO2_01_FULL_39_33</name>
    <dbReference type="NCBI Taxonomy" id="1797543"/>
    <lineage>
        <taxon>Bacteria</taxon>
        <taxon>Candidatus Buchananiibacteriota</taxon>
    </lineage>
</organism>
<evidence type="ECO:0000259" key="8">
    <source>
        <dbReference type="Pfam" id="PF02687"/>
    </source>
</evidence>
<keyword evidence="3 7" id="KW-0812">Transmembrane</keyword>
<dbReference type="GO" id="GO:0022857">
    <property type="term" value="F:transmembrane transporter activity"/>
    <property type="evidence" value="ECO:0007669"/>
    <property type="project" value="TreeGrafter"/>
</dbReference>
<gene>
    <name evidence="10" type="ORF">A3A02_02240</name>
</gene>
<dbReference type="PANTHER" id="PTHR30572">
    <property type="entry name" value="MEMBRANE COMPONENT OF TRANSPORTER-RELATED"/>
    <property type="match status" value="1"/>
</dbReference>
<dbReference type="Proteomes" id="UP000177376">
    <property type="component" value="Unassembled WGS sequence"/>
</dbReference>
<evidence type="ECO:0000259" key="9">
    <source>
        <dbReference type="Pfam" id="PF12704"/>
    </source>
</evidence>
<feature type="transmembrane region" description="Helical" evidence="7">
    <location>
        <begin position="282"/>
        <end position="307"/>
    </location>
</feature>
<keyword evidence="2" id="KW-1003">Cell membrane</keyword>
<comment type="similarity">
    <text evidence="6">Belongs to the ABC-4 integral membrane protein family.</text>
</comment>
<evidence type="ECO:0000256" key="6">
    <source>
        <dbReference type="ARBA" id="ARBA00038076"/>
    </source>
</evidence>
<evidence type="ECO:0000256" key="2">
    <source>
        <dbReference type="ARBA" id="ARBA00022475"/>
    </source>
</evidence>
<keyword evidence="4 7" id="KW-1133">Transmembrane helix</keyword>
<keyword evidence="5 7" id="KW-0472">Membrane</keyword>
<dbReference type="GO" id="GO:0005886">
    <property type="term" value="C:plasma membrane"/>
    <property type="evidence" value="ECO:0007669"/>
    <property type="project" value="UniProtKB-SubCell"/>
</dbReference>
<proteinExistence type="inferred from homology"/>
<evidence type="ECO:0000256" key="3">
    <source>
        <dbReference type="ARBA" id="ARBA00022692"/>
    </source>
</evidence>
<evidence type="ECO:0000256" key="5">
    <source>
        <dbReference type="ARBA" id="ARBA00023136"/>
    </source>
</evidence>
<evidence type="ECO:0000256" key="4">
    <source>
        <dbReference type="ARBA" id="ARBA00022989"/>
    </source>
</evidence>
<name>A0A1G1YGX1_9BACT</name>
<feature type="transmembrane region" description="Helical" evidence="7">
    <location>
        <begin position="328"/>
        <end position="357"/>
    </location>
</feature>
<dbReference type="Pfam" id="PF12704">
    <property type="entry name" value="MacB_PCD"/>
    <property type="match status" value="1"/>
</dbReference>
<reference evidence="10 11" key="1">
    <citation type="journal article" date="2016" name="Nat. Commun.">
        <title>Thousands of microbial genomes shed light on interconnected biogeochemical processes in an aquifer system.</title>
        <authorList>
            <person name="Anantharaman K."/>
            <person name="Brown C.T."/>
            <person name="Hug L.A."/>
            <person name="Sharon I."/>
            <person name="Castelle C.J."/>
            <person name="Probst A.J."/>
            <person name="Thomas B.C."/>
            <person name="Singh A."/>
            <person name="Wilkins M.J."/>
            <person name="Karaoz U."/>
            <person name="Brodie E.L."/>
            <person name="Williams K.H."/>
            <person name="Hubbard S.S."/>
            <person name="Banfield J.F."/>
        </authorList>
    </citation>
    <scope>NUCLEOTIDE SEQUENCE [LARGE SCALE GENOMIC DNA]</scope>
</reference>
<dbReference type="AlphaFoldDB" id="A0A1G1YGX1"/>
<evidence type="ECO:0008006" key="12">
    <source>
        <dbReference type="Google" id="ProtNLM"/>
    </source>
</evidence>
<evidence type="ECO:0000256" key="7">
    <source>
        <dbReference type="SAM" id="Phobius"/>
    </source>
</evidence>
<feature type="transmembrane region" description="Helical" evidence="7">
    <location>
        <begin position="377"/>
        <end position="396"/>
    </location>
</feature>